<protein>
    <recommendedName>
        <fullName evidence="3">XRE family transcriptional regulator</fullName>
    </recommendedName>
</protein>
<reference evidence="1 2" key="1">
    <citation type="submission" date="2024-05" db="EMBL/GenBank/DDBJ databases">
        <authorList>
            <person name="Liu Q."/>
            <person name="Xin Y.-H."/>
        </authorList>
    </citation>
    <scope>NUCLEOTIDE SEQUENCE [LARGE SCALE GENOMIC DNA]</scope>
    <source>
        <strain evidence="1 2">CGMCC 1.10181</strain>
    </source>
</reference>
<gene>
    <name evidence="1" type="ORF">ABC974_11325</name>
</gene>
<organism evidence="1 2">
    <name type="scientific">Sphingomonas oligophenolica</name>
    <dbReference type="NCBI Taxonomy" id="301154"/>
    <lineage>
        <taxon>Bacteria</taxon>
        <taxon>Pseudomonadati</taxon>
        <taxon>Pseudomonadota</taxon>
        <taxon>Alphaproteobacteria</taxon>
        <taxon>Sphingomonadales</taxon>
        <taxon>Sphingomonadaceae</taxon>
        <taxon>Sphingomonas</taxon>
    </lineage>
</organism>
<sequence length="246" mass="26494">MANTKSAPTPAKRIKGAPAVRPAAASAMLVRSGSATSNDDAFAIKLPSSVLKTLSARQPTIKRLMETLGQTIVRNQKSGRASGFTVMIDAEGNPEVSALPGPVAEQPVAEEDRLDDALRAARERGRLRAAEILDQADMLTAEVFAERLGVSRVTVNARRQKHELLGLDGAKRGFRFPAWQVDEDGKPLGMLPQLFELLGDSPWGVYRFLTQRHAVLNGATAREALGRGKTEQVLQAAESLARGDFS</sequence>
<evidence type="ECO:0008006" key="3">
    <source>
        <dbReference type="Google" id="ProtNLM"/>
    </source>
</evidence>
<dbReference type="RefSeq" id="WP_343889107.1">
    <property type="nucleotide sequence ID" value="NZ_BAAAEH010000016.1"/>
</dbReference>
<evidence type="ECO:0000313" key="2">
    <source>
        <dbReference type="Proteomes" id="UP001419910"/>
    </source>
</evidence>
<name>A0ABU9Y345_9SPHN</name>
<accession>A0ABU9Y345</accession>
<keyword evidence="2" id="KW-1185">Reference proteome</keyword>
<comment type="caution">
    <text evidence="1">The sequence shown here is derived from an EMBL/GenBank/DDBJ whole genome shotgun (WGS) entry which is preliminary data.</text>
</comment>
<evidence type="ECO:0000313" key="1">
    <source>
        <dbReference type="EMBL" id="MEN2790218.1"/>
    </source>
</evidence>
<dbReference type="Proteomes" id="UP001419910">
    <property type="component" value="Unassembled WGS sequence"/>
</dbReference>
<proteinExistence type="predicted"/>
<dbReference type="EMBL" id="JBDIME010000008">
    <property type="protein sequence ID" value="MEN2790218.1"/>
    <property type="molecule type" value="Genomic_DNA"/>
</dbReference>